<comment type="caution">
    <text evidence="1">The sequence shown here is derived from an EMBL/GenBank/DDBJ whole genome shotgun (WGS) entry which is preliminary data.</text>
</comment>
<dbReference type="AlphaFoldDB" id="A0A830FHB8"/>
<name>A0A830FHB8_9EURY</name>
<gene>
    <name evidence="1" type="ORF">GCM10009039_11850</name>
</gene>
<dbReference type="Proteomes" id="UP000607197">
    <property type="component" value="Unassembled WGS sequence"/>
</dbReference>
<dbReference type="EMBL" id="BMPG01000001">
    <property type="protein sequence ID" value="GGL55353.1"/>
    <property type="molecule type" value="Genomic_DNA"/>
</dbReference>
<organism evidence="1 2">
    <name type="scientific">Halocalculus aciditolerans</name>
    <dbReference type="NCBI Taxonomy" id="1383812"/>
    <lineage>
        <taxon>Archaea</taxon>
        <taxon>Methanobacteriati</taxon>
        <taxon>Methanobacteriota</taxon>
        <taxon>Stenosarchaea group</taxon>
        <taxon>Halobacteria</taxon>
        <taxon>Halobacteriales</taxon>
        <taxon>Halobacteriaceae</taxon>
        <taxon>Halocalculus</taxon>
    </lineage>
</organism>
<evidence type="ECO:0000313" key="1">
    <source>
        <dbReference type="EMBL" id="GGL55353.1"/>
    </source>
</evidence>
<accession>A0A830FHB8</accession>
<evidence type="ECO:0000313" key="2">
    <source>
        <dbReference type="Proteomes" id="UP000607197"/>
    </source>
</evidence>
<sequence>MADEEYDPTILPDGAEIHFTDDRDAHVPDRIEFLPGGFVKAIYKQSYSLEVYPPHAIEGVYTHTNHLEDEGWW</sequence>
<protein>
    <submittedName>
        <fullName evidence="1">Uncharacterized protein</fullName>
    </submittedName>
</protein>
<proteinExistence type="predicted"/>
<dbReference type="RefSeq" id="WP_188976815.1">
    <property type="nucleotide sequence ID" value="NZ_BMPG01000001.1"/>
</dbReference>
<dbReference type="OrthoDB" id="350386at2157"/>
<keyword evidence="2" id="KW-1185">Reference proteome</keyword>
<reference evidence="1" key="1">
    <citation type="journal article" date="2014" name="Int. J. Syst. Evol. Microbiol.">
        <title>Complete genome sequence of Corynebacterium casei LMG S-19264T (=DSM 44701T), isolated from a smear-ripened cheese.</title>
        <authorList>
            <consortium name="US DOE Joint Genome Institute (JGI-PGF)"/>
            <person name="Walter F."/>
            <person name="Albersmeier A."/>
            <person name="Kalinowski J."/>
            <person name="Ruckert C."/>
        </authorList>
    </citation>
    <scope>NUCLEOTIDE SEQUENCE</scope>
    <source>
        <strain evidence="1">JCM 19596</strain>
    </source>
</reference>
<reference evidence="1" key="2">
    <citation type="submission" date="2020-09" db="EMBL/GenBank/DDBJ databases">
        <authorList>
            <person name="Sun Q."/>
            <person name="Ohkuma M."/>
        </authorList>
    </citation>
    <scope>NUCLEOTIDE SEQUENCE</scope>
    <source>
        <strain evidence="1">JCM 19596</strain>
    </source>
</reference>